<dbReference type="Pfam" id="PF04542">
    <property type="entry name" value="Sigma70_r2"/>
    <property type="match status" value="1"/>
</dbReference>
<comment type="caution">
    <text evidence="8">The sequence shown here is derived from an EMBL/GenBank/DDBJ whole genome shotgun (WGS) entry which is preliminary data.</text>
</comment>
<protein>
    <recommendedName>
        <fullName evidence="10">RNA polymerase sigma factor</fullName>
    </recommendedName>
</protein>
<dbReference type="InterPro" id="IPR013325">
    <property type="entry name" value="RNA_pol_sigma_r2"/>
</dbReference>
<dbReference type="PANTHER" id="PTHR43133">
    <property type="entry name" value="RNA POLYMERASE ECF-TYPE SIGMA FACTO"/>
    <property type="match status" value="1"/>
</dbReference>
<dbReference type="SUPFAM" id="SSF88659">
    <property type="entry name" value="Sigma3 and sigma4 domains of RNA polymerase sigma factors"/>
    <property type="match status" value="1"/>
</dbReference>
<dbReference type="SUPFAM" id="SSF88946">
    <property type="entry name" value="Sigma2 domain of RNA polymerase sigma factors"/>
    <property type="match status" value="1"/>
</dbReference>
<evidence type="ECO:0000259" key="6">
    <source>
        <dbReference type="Pfam" id="PF04542"/>
    </source>
</evidence>
<keyword evidence="3" id="KW-0731">Sigma factor</keyword>
<evidence type="ECO:0000256" key="5">
    <source>
        <dbReference type="ARBA" id="ARBA00023163"/>
    </source>
</evidence>
<organism evidence="8 9">
    <name type="scientific">Dictyobacter halimunensis</name>
    <dbReference type="NCBI Taxonomy" id="3026934"/>
    <lineage>
        <taxon>Bacteria</taxon>
        <taxon>Bacillati</taxon>
        <taxon>Chloroflexota</taxon>
        <taxon>Ktedonobacteria</taxon>
        <taxon>Ktedonobacterales</taxon>
        <taxon>Dictyobacteraceae</taxon>
        <taxon>Dictyobacter</taxon>
    </lineage>
</organism>
<dbReference type="InterPro" id="IPR014284">
    <property type="entry name" value="RNA_pol_sigma-70_dom"/>
</dbReference>
<evidence type="ECO:0000256" key="2">
    <source>
        <dbReference type="ARBA" id="ARBA00023015"/>
    </source>
</evidence>
<dbReference type="Gene3D" id="1.10.10.10">
    <property type="entry name" value="Winged helix-like DNA-binding domain superfamily/Winged helix DNA-binding domain"/>
    <property type="match status" value="1"/>
</dbReference>
<dbReference type="Proteomes" id="UP001344906">
    <property type="component" value="Unassembled WGS sequence"/>
</dbReference>
<sequence>MLGDEQFNLFLLQQQPALRRLCVYMTRTEDVVDDLLQTILLEAWEHRHSVRDERALPQWLSAIARNVCRMWLRHKVLRQERAPLLDLSEALDEPGGMALEEEIEQRELARLLDRALGRLPVETRALLIAHLIEGRSASESALRLGIPVRTVEKRLERGKSAFRHLLQTDFYADLTPYILPMRQGGPWETTRLYCPHCGQHFLRSRFSMGLLQFDCPACASVEGPYITMFPTVGVRGYQRLLQAMMKTLERRYADSLAHASYPCPGCGRTTPLQRGHEELLLRCPHCHTINQNSLPFLALALQPGRQFWQEQRRICLLPRSELEVAGRPALRVAYQAVSSQATHEVFFARDTFEILSIQSTKG</sequence>
<dbReference type="InterPro" id="IPR036388">
    <property type="entry name" value="WH-like_DNA-bd_sf"/>
</dbReference>
<dbReference type="PANTHER" id="PTHR43133:SF8">
    <property type="entry name" value="RNA POLYMERASE SIGMA FACTOR HI_1459-RELATED"/>
    <property type="match status" value="1"/>
</dbReference>
<evidence type="ECO:0000313" key="8">
    <source>
        <dbReference type="EMBL" id="GLV60024.1"/>
    </source>
</evidence>
<dbReference type="InterPro" id="IPR013324">
    <property type="entry name" value="RNA_pol_sigma_r3/r4-like"/>
</dbReference>
<feature type="domain" description="RNA polymerase sigma factor 70 region 4 type 2" evidence="7">
    <location>
        <begin position="110"/>
        <end position="160"/>
    </location>
</feature>
<gene>
    <name evidence="8" type="ORF">KDH_68470</name>
</gene>
<evidence type="ECO:0000256" key="1">
    <source>
        <dbReference type="ARBA" id="ARBA00010641"/>
    </source>
</evidence>
<evidence type="ECO:0000256" key="4">
    <source>
        <dbReference type="ARBA" id="ARBA00023125"/>
    </source>
</evidence>
<evidence type="ECO:0000256" key="3">
    <source>
        <dbReference type="ARBA" id="ARBA00023082"/>
    </source>
</evidence>
<keyword evidence="5" id="KW-0804">Transcription</keyword>
<keyword evidence="9" id="KW-1185">Reference proteome</keyword>
<dbReference type="EMBL" id="BSRI01000002">
    <property type="protein sequence ID" value="GLV60024.1"/>
    <property type="molecule type" value="Genomic_DNA"/>
</dbReference>
<keyword evidence="2" id="KW-0805">Transcription regulation</keyword>
<dbReference type="NCBIfam" id="TIGR02937">
    <property type="entry name" value="sigma70-ECF"/>
    <property type="match status" value="1"/>
</dbReference>
<dbReference type="InterPro" id="IPR013249">
    <property type="entry name" value="RNA_pol_sigma70_r4_t2"/>
</dbReference>
<dbReference type="Pfam" id="PF08281">
    <property type="entry name" value="Sigma70_r4_2"/>
    <property type="match status" value="1"/>
</dbReference>
<evidence type="ECO:0008006" key="10">
    <source>
        <dbReference type="Google" id="ProtNLM"/>
    </source>
</evidence>
<dbReference type="InterPro" id="IPR007627">
    <property type="entry name" value="RNA_pol_sigma70_r2"/>
</dbReference>
<proteinExistence type="inferred from homology"/>
<dbReference type="Gene3D" id="1.10.1740.10">
    <property type="match status" value="1"/>
</dbReference>
<reference evidence="8 9" key="1">
    <citation type="submission" date="2023-02" db="EMBL/GenBank/DDBJ databases">
        <title>Dictyobacter halimunensis sp. nov., a new member of the class Ktedonobacteria from forest soil in a geothermal area.</title>
        <authorList>
            <person name="Rachmania M.K."/>
            <person name="Ningsih F."/>
            <person name="Sakai Y."/>
            <person name="Yabe S."/>
            <person name="Yokota A."/>
            <person name="Sjamsuridzal W."/>
        </authorList>
    </citation>
    <scope>NUCLEOTIDE SEQUENCE [LARGE SCALE GENOMIC DNA]</scope>
    <source>
        <strain evidence="8 9">S3.2.2.5</strain>
    </source>
</reference>
<accession>A0ABQ6G5G0</accession>
<dbReference type="RefSeq" id="WP_338256978.1">
    <property type="nucleotide sequence ID" value="NZ_BSRI01000002.1"/>
</dbReference>
<evidence type="ECO:0000259" key="7">
    <source>
        <dbReference type="Pfam" id="PF08281"/>
    </source>
</evidence>
<comment type="similarity">
    <text evidence="1">Belongs to the sigma-70 factor family. ECF subfamily.</text>
</comment>
<name>A0ABQ6G5G0_9CHLR</name>
<keyword evidence="4" id="KW-0238">DNA-binding</keyword>
<dbReference type="InterPro" id="IPR039425">
    <property type="entry name" value="RNA_pol_sigma-70-like"/>
</dbReference>
<feature type="domain" description="RNA polymerase sigma-70 region 2" evidence="6">
    <location>
        <begin position="15"/>
        <end position="75"/>
    </location>
</feature>
<evidence type="ECO:0000313" key="9">
    <source>
        <dbReference type="Proteomes" id="UP001344906"/>
    </source>
</evidence>